<evidence type="ECO:0000313" key="4">
    <source>
        <dbReference type="EMBL" id="CAH1780380.1"/>
    </source>
</evidence>
<dbReference type="InterPro" id="IPR003609">
    <property type="entry name" value="Pan_app"/>
</dbReference>
<feature type="compositionally biased region" description="Basic residues" evidence="1">
    <location>
        <begin position="97"/>
        <end position="106"/>
    </location>
</feature>
<dbReference type="Proteomes" id="UP000749559">
    <property type="component" value="Unassembled WGS sequence"/>
</dbReference>
<name>A0A8S4NG68_OWEFU</name>
<dbReference type="OrthoDB" id="6321280at2759"/>
<dbReference type="Pfam" id="PF00024">
    <property type="entry name" value="PAN_1"/>
    <property type="match status" value="2"/>
</dbReference>
<feature type="region of interest" description="Disordered" evidence="1">
    <location>
        <begin position="75"/>
        <end position="106"/>
    </location>
</feature>
<feature type="chain" id="PRO_5035721657" description="Apple domain-containing protein" evidence="2">
    <location>
        <begin position="23"/>
        <end position="275"/>
    </location>
</feature>
<gene>
    <name evidence="4" type="ORF">OFUS_LOCUS7078</name>
</gene>
<feature type="compositionally biased region" description="Basic and acidic residues" evidence="1">
    <location>
        <begin position="75"/>
        <end position="96"/>
    </location>
</feature>
<evidence type="ECO:0000313" key="5">
    <source>
        <dbReference type="Proteomes" id="UP000749559"/>
    </source>
</evidence>
<accession>A0A8S4NG68</accession>
<proteinExistence type="predicted"/>
<evidence type="ECO:0000259" key="3">
    <source>
        <dbReference type="PROSITE" id="PS50948"/>
    </source>
</evidence>
<reference evidence="4" key="1">
    <citation type="submission" date="2022-03" db="EMBL/GenBank/DDBJ databases">
        <authorList>
            <person name="Martin C."/>
        </authorList>
    </citation>
    <scope>NUCLEOTIDE SEQUENCE</scope>
</reference>
<protein>
    <recommendedName>
        <fullName evidence="3">Apple domain-containing protein</fullName>
    </recommendedName>
</protein>
<comment type="caution">
    <text evidence="4">The sequence shown here is derived from an EMBL/GenBank/DDBJ whole genome shotgun (WGS) entry which is preliminary data.</text>
</comment>
<evidence type="ECO:0000256" key="1">
    <source>
        <dbReference type="SAM" id="MobiDB-lite"/>
    </source>
</evidence>
<feature type="signal peptide" evidence="2">
    <location>
        <begin position="1"/>
        <end position="22"/>
    </location>
</feature>
<organism evidence="4 5">
    <name type="scientific">Owenia fusiformis</name>
    <name type="common">Polychaete worm</name>
    <dbReference type="NCBI Taxonomy" id="6347"/>
    <lineage>
        <taxon>Eukaryota</taxon>
        <taxon>Metazoa</taxon>
        <taxon>Spiralia</taxon>
        <taxon>Lophotrochozoa</taxon>
        <taxon>Annelida</taxon>
        <taxon>Polychaeta</taxon>
        <taxon>Sedentaria</taxon>
        <taxon>Canalipalpata</taxon>
        <taxon>Sabellida</taxon>
        <taxon>Oweniida</taxon>
        <taxon>Oweniidae</taxon>
        <taxon>Owenia</taxon>
    </lineage>
</organism>
<feature type="domain" description="Apple" evidence="3">
    <location>
        <begin position="110"/>
        <end position="192"/>
    </location>
</feature>
<dbReference type="SUPFAM" id="SSF57414">
    <property type="entry name" value="Hairpin loop containing domain-like"/>
    <property type="match status" value="1"/>
</dbReference>
<dbReference type="Gene3D" id="3.50.4.10">
    <property type="entry name" value="Hepatocyte Growth Factor"/>
    <property type="match status" value="2"/>
</dbReference>
<keyword evidence="5" id="KW-1185">Reference proteome</keyword>
<keyword evidence="2" id="KW-0732">Signal</keyword>
<evidence type="ECO:0000256" key="2">
    <source>
        <dbReference type="SAM" id="SignalP"/>
    </source>
</evidence>
<dbReference type="AlphaFoldDB" id="A0A8S4NG68"/>
<sequence length="275" mass="31733">MDTFLVLIALSIIVLLINTSLAKRDGNATRKCRPDISKLEKTIHGEHVELAKCCENNGRMVERILAKLDVLEKKSRQRNNDEERRSASTRGIDDRRHSNKKDHKKARVKCENRDFIWAQMNNTCIKGLNSTLLTSSSIAECKKSCDDQSSNCMSISHNAATEECHLQSKYSGVWQVISPCDLEGWDYAEKRVKPNWKWFDMPNTCIMHSNVKRFITLSWFSCKAACEYEESFECRSIEFDNKTKECHLQAKHSGNSPLSSPCYSRGWDYAERQFF</sequence>
<dbReference type="EMBL" id="CAIIXF020000003">
    <property type="protein sequence ID" value="CAH1780380.1"/>
    <property type="molecule type" value="Genomic_DNA"/>
</dbReference>
<dbReference type="PROSITE" id="PS50948">
    <property type="entry name" value="PAN"/>
    <property type="match status" value="1"/>
</dbReference>